<organism evidence="6">
    <name type="scientific">Cyprinus carpio</name>
    <name type="common">Common carp</name>
    <dbReference type="NCBI Taxonomy" id="7962"/>
    <lineage>
        <taxon>Eukaryota</taxon>
        <taxon>Metazoa</taxon>
        <taxon>Chordata</taxon>
        <taxon>Craniata</taxon>
        <taxon>Vertebrata</taxon>
        <taxon>Euteleostomi</taxon>
        <taxon>Actinopterygii</taxon>
        <taxon>Neopterygii</taxon>
        <taxon>Teleostei</taxon>
        <taxon>Ostariophysi</taxon>
        <taxon>Cypriniformes</taxon>
        <taxon>Cyprinidae</taxon>
        <taxon>Cyprininae</taxon>
        <taxon>Cyprinus</taxon>
    </lineage>
</organism>
<dbReference type="PANTHER" id="PTHR13943:SF37">
    <property type="entry name" value="PHOSPHOLIPASE A AND ACYLTRANSFERASE 1"/>
    <property type="match status" value="1"/>
</dbReference>
<dbReference type="GO" id="GO:0008970">
    <property type="term" value="F:phospholipase A1 activity"/>
    <property type="evidence" value="ECO:0007669"/>
    <property type="project" value="TreeGrafter"/>
</dbReference>
<dbReference type="GO" id="GO:0016410">
    <property type="term" value="F:N-acyltransferase activity"/>
    <property type="evidence" value="ECO:0007669"/>
    <property type="project" value="TreeGrafter"/>
</dbReference>
<dbReference type="RefSeq" id="XP_018936188.1">
    <property type="nucleotide sequence ID" value="XM_019080643.2"/>
</dbReference>
<evidence type="ECO:0000259" key="5">
    <source>
        <dbReference type="PROSITE" id="PS51934"/>
    </source>
</evidence>
<protein>
    <submittedName>
        <fullName evidence="6">Phospholipase A and acyltransferase 2-like</fullName>
    </submittedName>
</protein>
<comment type="similarity">
    <text evidence="1">Belongs to the H-rev107 family.</text>
</comment>
<reference evidence="6" key="1">
    <citation type="submission" date="2025-08" db="UniProtKB">
        <authorList>
            <consortium name="RefSeq"/>
        </authorList>
    </citation>
    <scope>IDENTIFICATION</scope>
    <source>
        <tissue evidence="6">Muscle</tissue>
    </source>
</reference>
<evidence type="ECO:0000256" key="4">
    <source>
        <dbReference type="ARBA" id="ARBA00023098"/>
    </source>
</evidence>
<evidence type="ECO:0000313" key="6">
    <source>
        <dbReference type="RefSeq" id="XP_018936188.1"/>
    </source>
</evidence>
<dbReference type="Proteomes" id="UP001155660">
    <property type="component" value="Chromosome A8"/>
</dbReference>
<keyword evidence="4" id="KW-0443">Lipid metabolism</keyword>
<dbReference type="GO" id="GO:0070292">
    <property type="term" value="P:N-acylphosphatidylethanolamine metabolic process"/>
    <property type="evidence" value="ECO:0007669"/>
    <property type="project" value="TreeGrafter"/>
</dbReference>
<evidence type="ECO:0000256" key="2">
    <source>
        <dbReference type="ARBA" id="ARBA00022679"/>
    </source>
</evidence>
<dbReference type="GeneID" id="109063601"/>
<name>A0A9Q9ZE10_CYPCA</name>
<evidence type="ECO:0000256" key="1">
    <source>
        <dbReference type="ARBA" id="ARBA00007824"/>
    </source>
</evidence>
<keyword evidence="2" id="KW-0808">Transferase</keyword>
<feature type="domain" description="LRAT" evidence="5">
    <location>
        <begin position="20"/>
        <end position="146"/>
    </location>
</feature>
<dbReference type="InterPro" id="IPR007053">
    <property type="entry name" value="LRAT_dom"/>
</dbReference>
<proteinExistence type="inferred from homology"/>
<dbReference type="KEGG" id="ccar:109063601"/>
<dbReference type="Pfam" id="PF04970">
    <property type="entry name" value="LRAT"/>
    <property type="match status" value="1"/>
</dbReference>
<dbReference type="PANTHER" id="PTHR13943">
    <property type="entry name" value="HRAS-LIKE SUPPRESSOR - RELATED"/>
    <property type="match status" value="1"/>
</dbReference>
<dbReference type="AlphaFoldDB" id="A0A9Q9ZE10"/>
<sequence>MDYKEQVEQVVSTAQFGDLIEFSYPIGYAHWGVYDGDGYVIHFGVADETQVMSKFRSCLQTIFPVCGDLLLGETKIRRQLLSEINVPKGARVSVSNNKHELEPSPVHEIRIRRDALLGKEFTYKLLTQNCEHFATFVRSGKAICNQIPGKPKNKESVDATELFSCLVPSS</sequence>
<dbReference type="PROSITE" id="PS51934">
    <property type="entry name" value="LRAT"/>
    <property type="match status" value="1"/>
</dbReference>
<accession>A0A9Q9ZE10</accession>
<dbReference type="GO" id="GO:0004623">
    <property type="term" value="F:phospholipase A2 activity"/>
    <property type="evidence" value="ECO:0007669"/>
    <property type="project" value="TreeGrafter"/>
</dbReference>
<dbReference type="GO" id="GO:0005737">
    <property type="term" value="C:cytoplasm"/>
    <property type="evidence" value="ECO:0007669"/>
    <property type="project" value="TreeGrafter"/>
</dbReference>
<dbReference type="InterPro" id="IPR051496">
    <property type="entry name" value="H-rev107_PLA/AT"/>
</dbReference>
<gene>
    <name evidence="6" type="primary">LOC109063601</name>
</gene>
<dbReference type="OrthoDB" id="421951at2759"/>
<dbReference type="Gene3D" id="3.90.1720.10">
    <property type="entry name" value="endopeptidase domain like (from Nostoc punctiforme)"/>
    <property type="match status" value="1"/>
</dbReference>
<evidence type="ECO:0000256" key="3">
    <source>
        <dbReference type="ARBA" id="ARBA00022801"/>
    </source>
</evidence>
<keyword evidence="3" id="KW-0378">Hydrolase</keyword>